<feature type="compositionally biased region" description="Acidic residues" evidence="1">
    <location>
        <begin position="199"/>
        <end position="211"/>
    </location>
</feature>
<dbReference type="EMBL" id="ONZQ02000013">
    <property type="protein sequence ID" value="SPO05625.1"/>
    <property type="molecule type" value="Genomic_DNA"/>
</dbReference>
<feature type="compositionally biased region" description="Low complexity" evidence="1">
    <location>
        <begin position="295"/>
        <end position="306"/>
    </location>
</feature>
<dbReference type="Proteomes" id="UP001187682">
    <property type="component" value="Unassembled WGS sequence"/>
</dbReference>
<reference evidence="3" key="1">
    <citation type="submission" date="2018-03" db="EMBL/GenBank/DDBJ databases">
        <authorList>
            <person name="Guldener U."/>
        </authorList>
    </citation>
    <scope>NUCLEOTIDE SEQUENCE</scope>
</reference>
<comment type="caution">
    <text evidence="3">The sequence shown here is derived from an EMBL/GenBank/DDBJ whole genome shotgun (WGS) entry which is preliminary data.</text>
</comment>
<dbReference type="InterPro" id="IPR053274">
    <property type="entry name" value="Fluconazole_resistance"/>
</dbReference>
<dbReference type="Pfam" id="PF13259">
    <property type="entry name" value="clamp_Gag1-like"/>
    <property type="match status" value="1"/>
</dbReference>
<dbReference type="AlphaFoldDB" id="A0AAE8SY86"/>
<accession>A0AAE8SY86</accession>
<feature type="region of interest" description="Disordered" evidence="1">
    <location>
        <begin position="294"/>
        <end position="345"/>
    </location>
</feature>
<name>A0AAE8SY86_9PEZI</name>
<evidence type="ECO:0000313" key="4">
    <source>
        <dbReference type="Proteomes" id="UP001187682"/>
    </source>
</evidence>
<feature type="domain" description="Gag1-like clamp" evidence="2">
    <location>
        <begin position="216"/>
        <end position="407"/>
    </location>
</feature>
<evidence type="ECO:0000256" key="1">
    <source>
        <dbReference type="SAM" id="MobiDB-lite"/>
    </source>
</evidence>
<gene>
    <name evidence="3" type="ORF">DNG_08312</name>
</gene>
<sequence length="444" mass="47671">MFFSDLYKSPKGTFAKFRHVQTPAPDYGDADLVSKDKIKQKVAVRRYLDEKVRSDWRFEWPPQPSASAPAIRPDVAASLESAQATDSAPAAEQKPQESTAEAALNGSDTPQLPPSEAASPPLDAVEPSLPAASQESKEADHVPGVSDAPPACEPAQPAATNGTYDNGIDDGNESDDDTSSTYSTFSEDEEHFRPRLEWESELSDDDDDDGDAAAAPFRFESPDTVGETIRADALSKKEQRRRAARDEAAWNEGVACFEARRNAWTGARTVRLKKKPASPASGLASLSPRRLFFRSTSPTSPLSSSPNDRRSGESPAALSDTSDPHKDMSPPLTKNHTKSSSLSVPPAAPLPIETLIPIAPPLLPPANAMRASISPSVYPSIYDKLVTNGLTPSCPVNLSDMIRACVKKRKGPENAAPPRRMSLGIGDGAIRRSMQKFFGHGNAA</sequence>
<dbReference type="InterPro" id="IPR025124">
    <property type="entry name" value="Gag1-like_clamp"/>
</dbReference>
<proteinExistence type="predicted"/>
<dbReference type="PANTHER" id="PTHR28065">
    <property type="entry name" value="FREQUENIN"/>
    <property type="match status" value="1"/>
</dbReference>
<evidence type="ECO:0000259" key="2">
    <source>
        <dbReference type="Pfam" id="PF13259"/>
    </source>
</evidence>
<evidence type="ECO:0000313" key="3">
    <source>
        <dbReference type="EMBL" id="SPO05625.1"/>
    </source>
</evidence>
<feature type="compositionally biased region" description="Low complexity" evidence="1">
    <location>
        <begin position="148"/>
        <end position="159"/>
    </location>
</feature>
<dbReference type="PANTHER" id="PTHR28065:SF1">
    <property type="entry name" value="DUF4050 DOMAIN-CONTAINING PROTEIN"/>
    <property type="match status" value="1"/>
</dbReference>
<feature type="region of interest" description="Disordered" evidence="1">
    <location>
        <begin position="58"/>
        <end position="252"/>
    </location>
</feature>
<organism evidence="3 4">
    <name type="scientific">Cephalotrichum gorgonifer</name>
    <dbReference type="NCBI Taxonomy" id="2041049"/>
    <lineage>
        <taxon>Eukaryota</taxon>
        <taxon>Fungi</taxon>
        <taxon>Dikarya</taxon>
        <taxon>Ascomycota</taxon>
        <taxon>Pezizomycotina</taxon>
        <taxon>Sordariomycetes</taxon>
        <taxon>Hypocreomycetidae</taxon>
        <taxon>Microascales</taxon>
        <taxon>Microascaceae</taxon>
        <taxon>Cephalotrichum</taxon>
    </lineage>
</organism>
<keyword evidence="4" id="KW-1185">Reference proteome</keyword>
<protein>
    <recommendedName>
        <fullName evidence="2">Gag1-like clamp domain-containing protein</fullName>
    </recommendedName>
</protein>
<feature type="compositionally biased region" description="Acidic residues" evidence="1">
    <location>
        <begin position="167"/>
        <end position="178"/>
    </location>
</feature>